<feature type="signal peptide" evidence="1">
    <location>
        <begin position="1"/>
        <end position="18"/>
    </location>
</feature>
<dbReference type="CDD" id="cd02181">
    <property type="entry name" value="GH16_fungal_Lam16A_glucanase"/>
    <property type="match status" value="1"/>
</dbReference>
<dbReference type="PANTHER" id="PTHR10963">
    <property type="entry name" value="GLYCOSYL HYDROLASE-RELATED"/>
    <property type="match status" value="1"/>
</dbReference>
<proteinExistence type="predicted"/>
<dbReference type="PROSITE" id="PS51762">
    <property type="entry name" value="GH16_2"/>
    <property type="match status" value="1"/>
</dbReference>
<dbReference type="GO" id="GO:0004553">
    <property type="term" value="F:hydrolase activity, hydrolyzing O-glycosyl compounds"/>
    <property type="evidence" value="ECO:0007669"/>
    <property type="project" value="InterPro"/>
</dbReference>
<dbReference type="Pfam" id="PF26113">
    <property type="entry name" value="GH16_XgeA"/>
    <property type="match status" value="1"/>
</dbReference>
<dbReference type="GO" id="GO:0009251">
    <property type="term" value="P:glucan catabolic process"/>
    <property type="evidence" value="ECO:0007669"/>
    <property type="project" value="TreeGrafter"/>
</dbReference>
<gene>
    <name evidence="3" type="ORF">D9613_009002</name>
</gene>
<reference evidence="3 4" key="1">
    <citation type="submission" date="2019-12" db="EMBL/GenBank/DDBJ databases">
        <authorList>
            <person name="Floudas D."/>
            <person name="Bentzer J."/>
            <person name="Ahren D."/>
            <person name="Johansson T."/>
            <person name="Persson P."/>
            <person name="Tunlid A."/>
        </authorList>
    </citation>
    <scope>NUCLEOTIDE SEQUENCE [LARGE SCALE GENOMIC DNA]</scope>
    <source>
        <strain evidence="3 4">CBS 102.39</strain>
    </source>
</reference>
<keyword evidence="1" id="KW-0732">Signal</keyword>
<dbReference type="InterPro" id="IPR013320">
    <property type="entry name" value="ConA-like_dom_sf"/>
</dbReference>
<evidence type="ECO:0000256" key="1">
    <source>
        <dbReference type="SAM" id="SignalP"/>
    </source>
</evidence>
<organism evidence="3 4">
    <name type="scientific">Agrocybe pediades</name>
    <dbReference type="NCBI Taxonomy" id="84607"/>
    <lineage>
        <taxon>Eukaryota</taxon>
        <taxon>Fungi</taxon>
        <taxon>Dikarya</taxon>
        <taxon>Basidiomycota</taxon>
        <taxon>Agaricomycotina</taxon>
        <taxon>Agaricomycetes</taxon>
        <taxon>Agaricomycetidae</taxon>
        <taxon>Agaricales</taxon>
        <taxon>Agaricineae</taxon>
        <taxon>Strophariaceae</taxon>
        <taxon>Agrocybe</taxon>
    </lineage>
</organism>
<name>A0A8H4VTX5_9AGAR</name>
<evidence type="ECO:0000313" key="4">
    <source>
        <dbReference type="Proteomes" id="UP000521872"/>
    </source>
</evidence>
<dbReference type="OrthoDB" id="192832at2759"/>
<feature type="chain" id="PRO_5034687521" description="GH16 domain-containing protein" evidence="1">
    <location>
        <begin position="19"/>
        <end position="322"/>
    </location>
</feature>
<sequence>MKFSTTFFGASLVHLAVGTLTSTYYLKENVVGRDFYSHFDWQAIKDPTHGRVTYVDEPTARGLNLTYASHDTFILRTDATTVLDPAGPGRNSVRITTKNTYTTHVAIFDVRHMPQGCGTWPAIWATTETDWPSGGEIDIVEGVNDMGPNAGTLHTVEGCTMPASRPQSGISGQLDCNWLVNYNTGCTVKFKSNKSYGPEFNSNRGGWFVMERTEQHISMWFWARDDHRVPLEIKLGLPLLNTKTWGLPAAYFPNTECDLEKFFKAHKIIINLTLCGDWAGETNTWAASGCPSTCVDYVNNNPTAFADAYFDFAAMRIYQPIF</sequence>
<protein>
    <recommendedName>
        <fullName evidence="2">GH16 domain-containing protein</fullName>
    </recommendedName>
</protein>
<dbReference type="EMBL" id="JAACJL010000002">
    <property type="protein sequence ID" value="KAF4622601.1"/>
    <property type="molecule type" value="Genomic_DNA"/>
</dbReference>
<comment type="caution">
    <text evidence="3">The sequence shown here is derived from an EMBL/GenBank/DDBJ whole genome shotgun (WGS) entry which is preliminary data.</text>
</comment>
<dbReference type="PANTHER" id="PTHR10963:SF24">
    <property type="entry name" value="GLYCOSIDASE C21B10.07-RELATED"/>
    <property type="match status" value="1"/>
</dbReference>
<dbReference type="Gene3D" id="2.60.120.200">
    <property type="match status" value="1"/>
</dbReference>
<accession>A0A8H4VTX5</accession>
<dbReference type="InterPro" id="IPR050546">
    <property type="entry name" value="Glycosyl_Hydrlase_16"/>
</dbReference>
<dbReference type="SUPFAM" id="SSF49899">
    <property type="entry name" value="Concanavalin A-like lectins/glucanases"/>
    <property type="match status" value="1"/>
</dbReference>
<evidence type="ECO:0000313" key="3">
    <source>
        <dbReference type="EMBL" id="KAF4622601.1"/>
    </source>
</evidence>
<evidence type="ECO:0000259" key="2">
    <source>
        <dbReference type="PROSITE" id="PS51762"/>
    </source>
</evidence>
<dbReference type="AlphaFoldDB" id="A0A8H4VTX5"/>
<dbReference type="Proteomes" id="UP000521872">
    <property type="component" value="Unassembled WGS sequence"/>
</dbReference>
<dbReference type="InterPro" id="IPR000757">
    <property type="entry name" value="Beta-glucanase-like"/>
</dbReference>
<keyword evidence="4" id="KW-1185">Reference proteome</keyword>
<feature type="domain" description="GH16" evidence="2">
    <location>
        <begin position="39"/>
        <end position="287"/>
    </location>
</feature>